<sequence length="364" mass="40841">MRNDATSLAEKIAIGDLSDGDAATIEAASMAEDLEGYDKWRQGQDKRSAKWRMLQKPAKEDKPYAATNPTFSEFNAITVEVFFVGACIAPPPDDDPNTDEGAETQFETFFAVHRDMPFESGFFCPDDDHDGNWPIPPLQPTIPEPPPEEPASPALNRSTDLTVIWVEPPELAGDWDDPHWHNHISPLETDADTMAGTSTNTFDRHNVVFDWPDNLNARPQGDVTRIFSSLDVRGAFEMDTIDDIQQRIFDNVFSRVEQIETPRGVWSPPRRTERNDIAYTDIDLQDRIDQTSFTGFVLATLADPSRVNDMLTLSHETMTGPWLRTAVFNTMAASSTLRCQHLRSSSTGSPSNHRTAARQRRPSF</sequence>
<evidence type="ECO:0000313" key="1">
    <source>
        <dbReference type="EMBL" id="KAK3712684.1"/>
    </source>
</evidence>
<keyword evidence="2" id="KW-1185">Reference proteome</keyword>
<dbReference type="EMBL" id="JAUTXU010000068">
    <property type="protein sequence ID" value="KAK3712684.1"/>
    <property type="molecule type" value="Genomic_DNA"/>
</dbReference>
<protein>
    <submittedName>
        <fullName evidence="1">Uncharacterized protein</fullName>
    </submittedName>
</protein>
<proteinExistence type="predicted"/>
<gene>
    <name evidence="1" type="ORF">LTR37_008948</name>
</gene>
<name>A0ACC3N9F0_9PEZI</name>
<reference evidence="1" key="1">
    <citation type="submission" date="2023-07" db="EMBL/GenBank/DDBJ databases">
        <title>Black Yeasts Isolated from many extreme environments.</title>
        <authorList>
            <person name="Coleine C."/>
            <person name="Stajich J.E."/>
            <person name="Selbmann L."/>
        </authorList>
    </citation>
    <scope>NUCLEOTIDE SEQUENCE</scope>
    <source>
        <strain evidence="1">CCFEE 5714</strain>
    </source>
</reference>
<accession>A0ACC3N9F0</accession>
<organism evidence="1 2">
    <name type="scientific">Vermiconidia calcicola</name>
    <dbReference type="NCBI Taxonomy" id="1690605"/>
    <lineage>
        <taxon>Eukaryota</taxon>
        <taxon>Fungi</taxon>
        <taxon>Dikarya</taxon>
        <taxon>Ascomycota</taxon>
        <taxon>Pezizomycotina</taxon>
        <taxon>Dothideomycetes</taxon>
        <taxon>Dothideomycetidae</taxon>
        <taxon>Mycosphaerellales</taxon>
        <taxon>Extremaceae</taxon>
        <taxon>Vermiconidia</taxon>
    </lineage>
</organism>
<comment type="caution">
    <text evidence="1">The sequence shown here is derived from an EMBL/GenBank/DDBJ whole genome shotgun (WGS) entry which is preliminary data.</text>
</comment>
<dbReference type="Proteomes" id="UP001281147">
    <property type="component" value="Unassembled WGS sequence"/>
</dbReference>
<evidence type="ECO:0000313" key="2">
    <source>
        <dbReference type="Proteomes" id="UP001281147"/>
    </source>
</evidence>